<dbReference type="PANTHER" id="PTHR30204:SF97">
    <property type="entry name" value="MERR FAMILY REGULATORY PROTEIN"/>
    <property type="match status" value="1"/>
</dbReference>
<feature type="domain" description="HTH merR-type" evidence="2">
    <location>
        <begin position="8"/>
        <end position="78"/>
    </location>
</feature>
<dbReference type="RefSeq" id="WP_212987651.1">
    <property type="nucleotide sequence ID" value="NZ_BAABEA010000002.1"/>
</dbReference>
<dbReference type="CDD" id="cd01107">
    <property type="entry name" value="HTH_BmrR"/>
    <property type="match status" value="1"/>
</dbReference>
<dbReference type="Gene3D" id="1.10.1660.10">
    <property type="match status" value="1"/>
</dbReference>
<dbReference type="SUPFAM" id="SSF46955">
    <property type="entry name" value="Putative DNA-binding domain"/>
    <property type="match status" value="1"/>
</dbReference>
<proteinExistence type="predicted"/>
<dbReference type="GO" id="GO:0003677">
    <property type="term" value="F:DNA binding"/>
    <property type="evidence" value="ECO:0007669"/>
    <property type="project" value="UniProtKB-KW"/>
</dbReference>
<evidence type="ECO:0000256" key="1">
    <source>
        <dbReference type="ARBA" id="ARBA00023125"/>
    </source>
</evidence>
<dbReference type="InterPro" id="IPR011256">
    <property type="entry name" value="Reg_factor_effector_dom_sf"/>
</dbReference>
<accession>A0A919S6L2</accession>
<evidence type="ECO:0000313" key="3">
    <source>
        <dbReference type="EMBL" id="GIM65252.1"/>
    </source>
</evidence>
<dbReference type="PROSITE" id="PS50937">
    <property type="entry name" value="HTH_MERR_2"/>
    <property type="match status" value="1"/>
</dbReference>
<dbReference type="Proteomes" id="UP000681340">
    <property type="component" value="Unassembled WGS sequence"/>
</dbReference>
<comment type="caution">
    <text evidence="3">The sequence shown here is derived from an EMBL/GenBank/DDBJ whole genome shotgun (WGS) entry which is preliminary data.</text>
</comment>
<organism evidence="3 4">
    <name type="scientific">Actinoplanes auranticolor</name>
    <dbReference type="NCBI Taxonomy" id="47988"/>
    <lineage>
        <taxon>Bacteria</taxon>
        <taxon>Bacillati</taxon>
        <taxon>Actinomycetota</taxon>
        <taxon>Actinomycetes</taxon>
        <taxon>Micromonosporales</taxon>
        <taxon>Micromonosporaceae</taxon>
        <taxon>Actinoplanes</taxon>
    </lineage>
</organism>
<keyword evidence="1" id="KW-0238">DNA-binding</keyword>
<keyword evidence="4" id="KW-1185">Reference proteome</keyword>
<gene>
    <name evidence="3" type="ORF">Aau02nite_15750</name>
</gene>
<dbReference type="Gene3D" id="3.20.80.10">
    <property type="entry name" value="Regulatory factor, effector binding domain"/>
    <property type="match status" value="1"/>
</dbReference>
<dbReference type="InterPro" id="IPR047057">
    <property type="entry name" value="MerR_fam"/>
</dbReference>
<evidence type="ECO:0000313" key="4">
    <source>
        <dbReference type="Proteomes" id="UP000681340"/>
    </source>
</evidence>
<reference evidence="3" key="1">
    <citation type="submission" date="2021-03" db="EMBL/GenBank/DDBJ databases">
        <title>Whole genome shotgun sequence of Actinoplanes auranticolor NBRC 12245.</title>
        <authorList>
            <person name="Komaki H."/>
            <person name="Tamura T."/>
        </authorList>
    </citation>
    <scope>NUCLEOTIDE SEQUENCE</scope>
    <source>
        <strain evidence="3">NBRC 12245</strain>
    </source>
</reference>
<dbReference type="InterPro" id="IPR000551">
    <property type="entry name" value="MerR-type_HTH_dom"/>
</dbReference>
<dbReference type="EMBL" id="BOQL01000016">
    <property type="protein sequence ID" value="GIM65252.1"/>
    <property type="molecule type" value="Genomic_DNA"/>
</dbReference>
<evidence type="ECO:0000259" key="2">
    <source>
        <dbReference type="PROSITE" id="PS50937"/>
    </source>
</evidence>
<sequence>MTVRELRGLTIGEFGRRSGLSVKALRLYDLSGLLPPAEVDPASGYRRYAVSQLDRARRISLLRRLDMPLAVVAEVLAGNDEEAVERLDRWWAAQEQATAAKRGSIGWLRVQLAAATQPALAYEVHRRDVPATKVASIRRATDQQGLAGTIHELQWQVRDQLAGATTTAAHWVIYHGFVTPDSEATVEVCVPFTGAAEPAGTMVIRLEPAHTELYTTVVRDDCFYPRIMQAYETLARHVDAEGLVLSAPVREVYLAHWPTIAGSDPFVHVAQPVGP</sequence>
<dbReference type="PANTHER" id="PTHR30204">
    <property type="entry name" value="REDOX-CYCLING DRUG-SENSING TRANSCRIPTIONAL ACTIVATOR SOXR"/>
    <property type="match status" value="1"/>
</dbReference>
<dbReference type="AlphaFoldDB" id="A0A919S6L2"/>
<dbReference type="SMART" id="SM00422">
    <property type="entry name" value="HTH_MERR"/>
    <property type="match status" value="1"/>
</dbReference>
<dbReference type="GO" id="GO:0003700">
    <property type="term" value="F:DNA-binding transcription factor activity"/>
    <property type="evidence" value="ECO:0007669"/>
    <property type="project" value="InterPro"/>
</dbReference>
<dbReference type="InterPro" id="IPR009061">
    <property type="entry name" value="DNA-bd_dom_put_sf"/>
</dbReference>
<name>A0A919S6L2_9ACTN</name>
<dbReference type="Pfam" id="PF13411">
    <property type="entry name" value="MerR_1"/>
    <property type="match status" value="1"/>
</dbReference>
<protein>
    <submittedName>
        <fullName evidence="3">MerR family transcriptional regulator</fullName>
    </submittedName>
</protein>